<evidence type="ECO:0000256" key="1">
    <source>
        <dbReference type="SAM" id="MobiDB-lite"/>
    </source>
</evidence>
<reference evidence="2 3" key="1">
    <citation type="submission" date="2019-04" db="EMBL/GenBank/DDBJ databases">
        <title>Complete genome sequence of Arthrobacter sp. ZXY-2 associated with effective atrazine degradation and salt adaptation.</title>
        <authorList>
            <person name="Zhao X."/>
        </authorList>
    </citation>
    <scope>NUCLEOTIDE SEQUENCE [LARGE SCALE GENOMIC DNA]</scope>
    <source>
        <strain evidence="3">ZP60</strain>
    </source>
</reference>
<sequence>MPEPDTDTTEDDDAGTLACHPQTGLQDEQLPDSGCWRCRHLTTTGIATRHVVTVPAGQSLTRHYEVWGHLENANACLPRRTYAVTNQCFASSNRANPKANSFDWRASVTVSDPE</sequence>
<evidence type="ECO:0000313" key="3">
    <source>
        <dbReference type="Proteomes" id="UP000297053"/>
    </source>
</evidence>
<feature type="region of interest" description="Disordered" evidence="1">
    <location>
        <begin position="94"/>
        <end position="114"/>
    </location>
</feature>
<protein>
    <submittedName>
        <fullName evidence="2">Uncharacterized protein</fullName>
    </submittedName>
</protein>
<dbReference type="RefSeq" id="WP_015761634.1">
    <property type="nucleotide sequence ID" value="NZ_CP039375.1"/>
</dbReference>
<name>A0A4D6KDD9_9EURY</name>
<dbReference type="EMBL" id="CP039375">
    <property type="protein sequence ID" value="QCD65292.1"/>
    <property type="molecule type" value="Genomic_DNA"/>
</dbReference>
<feature type="compositionally biased region" description="Acidic residues" evidence="1">
    <location>
        <begin position="1"/>
        <end position="14"/>
    </location>
</feature>
<evidence type="ECO:0000313" key="2">
    <source>
        <dbReference type="EMBL" id="QCD65292.1"/>
    </source>
</evidence>
<feature type="region of interest" description="Disordered" evidence="1">
    <location>
        <begin position="1"/>
        <end position="31"/>
    </location>
</feature>
<proteinExistence type="predicted"/>
<dbReference type="Proteomes" id="UP000297053">
    <property type="component" value="Chromosome"/>
</dbReference>
<organism evidence="2 3">
    <name type="scientific">Halomicrobium mukohataei</name>
    <dbReference type="NCBI Taxonomy" id="57705"/>
    <lineage>
        <taxon>Archaea</taxon>
        <taxon>Methanobacteriati</taxon>
        <taxon>Methanobacteriota</taxon>
        <taxon>Stenosarchaea group</taxon>
        <taxon>Halobacteria</taxon>
        <taxon>Halobacteriales</taxon>
        <taxon>Haloarculaceae</taxon>
        <taxon>Halomicrobium</taxon>
    </lineage>
</organism>
<gene>
    <name evidence="2" type="ORF">E5139_06425</name>
</gene>
<dbReference type="GeneID" id="42178555"/>
<dbReference type="KEGG" id="halz:E5139_06425"/>
<dbReference type="AlphaFoldDB" id="A0A4D6KDD9"/>
<reference evidence="2 3" key="2">
    <citation type="submission" date="2019-04" db="EMBL/GenBank/DDBJ databases">
        <authorList>
            <person name="Yang S."/>
            <person name="Wei W."/>
        </authorList>
    </citation>
    <scope>NUCLEOTIDE SEQUENCE [LARGE SCALE GENOMIC DNA]</scope>
    <source>
        <strain evidence="3">ZP60</strain>
    </source>
</reference>
<accession>A0A4D6KDD9</accession>